<dbReference type="Proteomes" id="UP000373449">
    <property type="component" value="Unassembled WGS sequence"/>
</dbReference>
<reference evidence="1 2" key="1">
    <citation type="submission" date="2019-03" db="EMBL/GenBank/DDBJ databases">
        <authorList>
            <consortium name="Pathogen Informatics"/>
        </authorList>
    </citation>
    <scope>NUCLEOTIDE SEQUENCE [LARGE SCALE GENOMIC DNA]</scope>
    <source>
        <strain evidence="1 2">NCTC12282</strain>
    </source>
</reference>
<dbReference type="Pfam" id="PF18906">
    <property type="entry name" value="Phage_tube_2"/>
    <property type="match status" value="1"/>
</dbReference>
<evidence type="ECO:0000313" key="2">
    <source>
        <dbReference type="Proteomes" id="UP000373449"/>
    </source>
</evidence>
<proteinExistence type="predicted"/>
<sequence length="110" mass="12312">MVLKPAMRWVLNIQSTPSAKKRNVTGSVNTYFEDNSYRKKFLNETESNISFDLIDPANAAKKYIVKIPRLKFTEAPRSVDGEGDIMLNLNYKGLLDTTVGASIQITRATA</sequence>
<organism evidence="1 2">
    <name type="scientific">Budvicia aquatica</name>
    <dbReference type="NCBI Taxonomy" id="82979"/>
    <lineage>
        <taxon>Bacteria</taxon>
        <taxon>Pseudomonadati</taxon>
        <taxon>Pseudomonadota</taxon>
        <taxon>Gammaproteobacteria</taxon>
        <taxon>Enterobacterales</taxon>
        <taxon>Budviciaceae</taxon>
        <taxon>Budvicia</taxon>
    </lineage>
</organism>
<accession>A0A484ZR42</accession>
<dbReference type="InterPro" id="IPR044000">
    <property type="entry name" value="Phage_tube_2"/>
</dbReference>
<gene>
    <name evidence="1" type="ORF">NCTC12282_02972</name>
</gene>
<dbReference type="EMBL" id="CAADJA010000002">
    <property type="protein sequence ID" value="VFS48059.1"/>
    <property type="molecule type" value="Genomic_DNA"/>
</dbReference>
<evidence type="ECO:0000313" key="1">
    <source>
        <dbReference type="EMBL" id="VFS48059.1"/>
    </source>
</evidence>
<dbReference type="AlphaFoldDB" id="A0A484ZR42"/>
<name>A0A484ZR42_9GAMM</name>
<protein>
    <submittedName>
        <fullName evidence="1">Uncharacterized protein</fullName>
    </submittedName>
</protein>